<feature type="coiled-coil region" evidence="7">
    <location>
        <begin position="379"/>
        <end position="413"/>
    </location>
</feature>
<evidence type="ECO:0000313" key="11">
    <source>
        <dbReference type="Proteomes" id="UP001355207"/>
    </source>
</evidence>
<dbReference type="AlphaFoldDB" id="A0AAX4JYS0"/>
<dbReference type="PANTHER" id="PTHR47416">
    <property type="entry name" value="BASIC-LEUCINE ZIPPER TRANSCRIPTION FACTOR F-RELATED"/>
    <property type="match status" value="1"/>
</dbReference>
<proteinExistence type="inferred from homology"/>
<dbReference type="GO" id="GO:0005634">
    <property type="term" value="C:nucleus"/>
    <property type="evidence" value="ECO:0007669"/>
    <property type="project" value="UniProtKB-SubCell"/>
</dbReference>
<evidence type="ECO:0000256" key="4">
    <source>
        <dbReference type="ARBA" id="ARBA00023125"/>
    </source>
</evidence>
<evidence type="ECO:0000256" key="7">
    <source>
        <dbReference type="SAM" id="Coils"/>
    </source>
</evidence>
<dbReference type="CDD" id="cd14810">
    <property type="entry name" value="bZIP_u1"/>
    <property type="match status" value="1"/>
</dbReference>
<evidence type="ECO:0000256" key="3">
    <source>
        <dbReference type="ARBA" id="ARBA00023015"/>
    </source>
</evidence>
<comment type="similarity">
    <text evidence="2">Belongs to the bZIP family.</text>
</comment>
<feature type="region of interest" description="Disordered" evidence="8">
    <location>
        <begin position="224"/>
        <end position="331"/>
    </location>
</feature>
<dbReference type="PANTHER" id="PTHR47416:SF8">
    <property type="entry name" value="BASIC-LEUCINE ZIPPER TRANSCRIPTION FACTOR E-RELATED"/>
    <property type="match status" value="1"/>
</dbReference>
<dbReference type="EMBL" id="CP144104">
    <property type="protein sequence ID" value="WWC90412.1"/>
    <property type="molecule type" value="Genomic_DNA"/>
</dbReference>
<reference evidence="10 11" key="1">
    <citation type="submission" date="2024-01" db="EMBL/GenBank/DDBJ databases">
        <title>Comparative genomics of Cryptococcus and Kwoniella reveals pathogenesis evolution and contrasting modes of karyotype evolution via chromosome fusion or intercentromeric recombination.</title>
        <authorList>
            <person name="Coelho M.A."/>
            <person name="David-Palma M."/>
            <person name="Shea T."/>
            <person name="Bowers K."/>
            <person name="McGinley-Smith S."/>
            <person name="Mohammad A.W."/>
            <person name="Gnirke A."/>
            <person name="Yurkov A.M."/>
            <person name="Nowrousian M."/>
            <person name="Sun S."/>
            <person name="Cuomo C.A."/>
            <person name="Heitman J."/>
        </authorList>
    </citation>
    <scope>NUCLEOTIDE SEQUENCE [LARGE SCALE GENOMIC DNA]</scope>
    <source>
        <strain evidence="10 11">CBS 6074</strain>
    </source>
</reference>
<dbReference type="GO" id="GO:0003700">
    <property type="term" value="F:DNA-binding transcription factor activity"/>
    <property type="evidence" value="ECO:0007669"/>
    <property type="project" value="InterPro"/>
</dbReference>
<evidence type="ECO:0000259" key="9">
    <source>
        <dbReference type="PROSITE" id="PS50217"/>
    </source>
</evidence>
<dbReference type="InterPro" id="IPR046347">
    <property type="entry name" value="bZIP_sf"/>
</dbReference>
<evidence type="ECO:0000256" key="5">
    <source>
        <dbReference type="ARBA" id="ARBA00023163"/>
    </source>
</evidence>
<protein>
    <recommendedName>
        <fullName evidence="9">BZIP domain-containing protein</fullName>
    </recommendedName>
</protein>
<keyword evidence="4" id="KW-0238">DNA-binding</keyword>
<feature type="compositionally biased region" description="Polar residues" evidence="8">
    <location>
        <begin position="242"/>
        <end position="275"/>
    </location>
</feature>
<accession>A0AAX4JYS0</accession>
<keyword evidence="11" id="KW-1185">Reference proteome</keyword>
<keyword evidence="3" id="KW-0805">Transcription regulation</keyword>
<feature type="region of interest" description="Disordered" evidence="8">
    <location>
        <begin position="440"/>
        <end position="473"/>
    </location>
</feature>
<dbReference type="SUPFAM" id="SSF57959">
    <property type="entry name" value="Leucine zipper domain"/>
    <property type="match status" value="1"/>
</dbReference>
<feature type="region of interest" description="Disordered" evidence="8">
    <location>
        <begin position="24"/>
        <end position="55"/>
    </location>
</feature>
<dbReference type="RefSeq" id="XP_066077175.1">
    <property type="nucleotide sequence ID" value="XM_066221078.1"/>
</dbReference>
<feature type="domain" description="BZIP" evidence="9">
    <location>
        <begin position="357"/>
        <end position="414"/>
    </location>
</feature>
<feature type="compositionally biased region" description="Low complexity" evidence="8">
    <location>
        <begin position="276"/>
        <end position="287"/>
    </location>
</feature>
<evidence type="ECO:0000256" key="1">
    <source>
        <dbReference type="ARBA" id="ARBA00004123"/>
    </source>
</evidence>
<evidence type="ECO:0000256" key="6">
    <source>
        <dbReference type="ARBA" id="ARBA00023242"/>
    </source>
</evidence>
<dbReference type="GO" id="GO:0003677">
    <property type="term" value="F:DNA binding"/>
    <property type="evidence" value="ECO:0007669"/>
    <property type="project" value="UniProtKB-KW"/>
</dbReference>
<comment type="subcellular location">
    <subcellularLocation>
        <location evidence="1">Nucleus</location>
    </subcellularLocation>
</comment>
<keyword evidence="5" id="KW-0804">Transcription</keyword>
<keyword evidence="7" id="KW-0175">Coiled coil</keyword>
<feature type="compositionally biased region" description="Basic and acidic residues" evidence="8">
    <location>
        <begin position="464"/>
        <end position="473"/>
    </location>
</feature>
<dbReference type="GeneID" id="91096017"/>
<dbReference type="Proteomes" id="UP001355207">
    <property type="component" value="Chromosome 7"/>
</dbReference>
<dbReference type="SMART" id="SM00338">
    <property type="entry name" value="BRLZ"/>
    <property type="match status" value="1"/>
</dbReference>
<dbReference type="Gene3D" id="1.20.5.170">
    <property type="match status" value="1"/>
</dbReference>
<keyword evidence="6" id="KW-0539">Nucleus</keyword>
<gene>
    <name evidence="10" type="ORF">L201_005347</name>
</gene>
<evidence type="ECO:0000256" key="2">
    <source>
        <dbReference type="ARBA" id="ARBA00007163"/>
    </source>
</evidence>
<dbReference type="PROSITE" id="PS50217">
    <property type="entry name" value="BZIP"/>
    <property type="match status" value="1"/>
</dbReference>
<dbReference type="Pfam" id="PF07716">
    <property type="entry name" value="bZIP_2"/>
    <property type="match status" value="1"/>
</dbReference>
<organism evidence="10 11">
    <name type="scientific">Kwoniella dendrophila CBS 6074</name>
    <dbReference type="NCBI Taxonomy" id="1295534"/>
    <lineage>
        <taxon>Eukaryota</taxon>
        <taxon>Fungi</taxon>
        <taxon>Dikarya</taxon>
        <taxon>Basidiomycota</taxon>
        <taxon>Agaricomycotina</taxon>
        <taxon>Tremellomycetes</taxon>
        <taxon>Tremellales</taxon>
        <taxon>Cryptococcaceae</taxon>
        <taxon>Kwoniella</taxon>
    </lineage>
</organism>
<evidence type="ECO:0000313" key="10">
    <source>
        <dbReference type="EMBL" id="WWC90412.1"/>
    </source>
</evidence>
<dbReference type="InterPro" id="IPR004827">
    <property type="entry name" value="bZIP"/>
</dbReference>
<feature type="region of interest" description="Disordered" evidence="8">
    <location>
        <begin position="178"/>
        <end position="198"/>
    </location>
</feature>
<name>A0AAX4JYS0_9TREE</name>
<sequence length="473" mass="51334">MESLTTLTEQTDDACIHLEELPSLSFEDDTGSPADFLQQSEPIETDSTTSGSPTITSITAPLRELEGGDPQATLSLPNLTALQAPVLPYAMEPNWPSQGLYNYYTPERMSTPHDRQSGLSQPSMHTYDESLHRRAVTLPHNANFLPPPAPPSHTMHNAAGSNNLNLPPLPPFYGSYPNSSANLPGSQPNPANVHTLNHNNLGYSVSSGTSGGYHYPMTSPMGMSDSISPAGNHRAPPPHSYSEASRISGGFSTSPGGHHFSPTSPTNHLNLGVNPSSASTSSSSFPSIQRTPATLPRTARGANKRRSTSDASQSTESWDELDHYPQSTEIDSKELAEITDDQPWGMPQAEYKALNPRDKKQVRNRIGARRFRAKRKDYVNTLEREVRSKNEEIATLRNHCEAHQAELNKLRAKLGLPMMEITTYNPDLSGGLGLMMNQHMTNGNSSSGSGSGNDLGDTASTEWGKTKIEVIPQ</sequence>
<feature type="compositionally biased region" description="Low complexity" evidence="8">
    <location>
        <begin position="45"/>
        <end position="55"/>
    </location>
</feature>
<evidence type="ECO:0000256" key="8">
    <source>
        <dbReference type="SAM" id="MobiDB-lite"/>
    </source>
</evidence>